<reference evidence="3" key="2">
    <citation type="submission" date="2025-08" db="UniProtKB">
        <authorList>
            <consortium name="RefSeq"/>
        </authorList>
    </citation>
    <scope>IDENTIFICATION</scope>
</reference>
<dbReference type="PANTHER" id="PTHR23320:SF128">
    <property type="entry name" value="MEMBRANE-SPANNING 4-DOMAINS SUBFAMILY A MEMBER 4A"/>
    <property type="match status" value="1"/>
</dbReference>
<organism evidence="2 3">
    <name type="scientific">Pogona vitticeps</name>
    <name type="common">central bearded dragon</name>
    <dbReference type="NCBI Taxonomy" id="103695"/>
    <lineage>
        <taxon>Eukaryota</taxon>
        <taxon>Metazoa</taxon>
        <taxon>Chordata</taxon>
        <taxon>Craniata</taxon>
        <taxon>Vertebrata</taxon>
        <taxon>Euteleostomi</taxon>
        <taxon>Lepidosauria</taxon>
        <taxon>Squamata</taxon>
        <taxon>Bifurcata</taxon>
        <taxon>Unidentata</taxon>
        <taxon>Episquamata</taxon>
        <taxon>Toxicofera</taxon>
        <taxon>Iguania</taxon>
        <taxon>Acrodonta</taxon>
        <taxon>Agamidae</taxon>
        <taxon>Amphibolurinae</taxon>
        <taxon>Pogona</taxon>
    </lineage>
</organism>
<feature type="transmembrane region" description="Helical" evidence="1">
    <location>
        <begin position="108"/>
        <end position="131"/>
    </location>
</feature>
<feature type="transmembrane region" description="Helical" evidence="1">
    <location>
        <begin position="56"/>
        <end position="77"/>
    </location>
</feature>
<keyword evidence="1" id="KW-0812">Transmembrane</keyword>
<dbReference type="RefSeq" id="XP_020647951.1">
    <property type="nucleotide sequence ID" value="XM_020792292.2"/>
</dbReference>
<dbReference type="GeneID" id="110078293"/>
<keyword evidence="1" id="KW-1133">Transmembrane helix</keyword>
<dbReference type="PANTHER" id="PTHR23320">
    <property type="entry name" value="MEMBRANE-SPANNING 4-DOMAINS SUBFAMILY A MS4A -RELATED"/>
    <property type="match status" value="1"/>
</dbReference>
<proteinExistence type="predicted"/>
<name>A0A6J0THI7_9SAUR</name>
<dbReference type="Proteomes" id="UP001652642">
    <property type="component" value="Chromosome 1"/>
</dbReference>
<dbReference type="AlphaFoldDB" id="A0A6J0THI7"/>
<evidence type="ECO:0000256" key="1">
    <source>
        <dbReference type="SAM" id="Phobius"/>
    </source>
</evidence>
<accession>A0A6J0THI7</accession>
<protein>
    <submittedName>
        <fullName evidence="3">Uncharacterized protein isoform X2</fullName>
    </submittedName>
</protein>
<evidence type="ECO:0000313" key="2">
    <source>
        <dbReference type="Proteomes" id="UP001652642"/>
    </source>
</evidence>
<keyword evidence="2" id="KW-1185">Reference proteome</keyword>
<evidence type="ECO:0000313" key="3">
    <source>
        <dbReference type="RefSeq" id="XP_020647951.1"/>
    </source>
</evidence>
<gene>
    <name evidence="3" type="primary">LOC110078293</name>
</gene>
<dbReference type="InterPro" id="IPR030417">
    <property type="entry name" value="MS4A"/>
</dbReference>
<feature type="transmembrane region" description="Helical" evidence="1">
    <location>
        <begin position="32"/>
        <end position="49"/>
    </location>
</feature>
<sequence>MLIGLFQVAFGIVLFFFPCVYRDELGTHFYSAALLILAGILTLAADKANSLCLVKACLVIYIVCVIVVAVINIFYLIDLLYDPVNRNIRCSRTDPFCEMLHQIAVCCAGVRGIVLVLTSLGFFIGVSMAAFGCKAVCRQSLEDDNVPIAGSRHFPSSTEVVREIQS</sequence>
<keyword evidence="1" id="KW-0472">Membrane</keyword>
<reference evidence="2" key="1">
    <citation type="submission" date="2025-05" db="UniProtKB">
        <authorList>
            <consortium name="RefSeq"/>
        </authorList>
    </citation>
    <scope>NUCLEOTIDE SEQUENCE [LARGE SCALE GENOMIC DNA]</scope>
</reference>